<dbReference type="InterPro" id="IPR026017">
    <property type="entry name" value="Lumazine-bd_dom"/>
</dbReference>
<feature type="repeat" description="Lumazine-binding" evidence="2">
    <location>
        <begin position="1"/>
        <end position="95"/>
    </location>
</feature>
<dbReference type="EMBL" id="JBHSDS010000007">
    <property type="protein sequence ID" value="MFC4359080.1"/>
    <property type="molecule type" value="Genomic_DNA"/>
</dbReference>
<proteinExistence type="predicted"/>
<accession>A0ABD5PEK1</accession>
<evidence type="ECO:0000256" key="2">
    <source>
        <dbReference type="PROSITE-ProRule" id="PRU00524"/>
    </source>
</evidence>
<organism evidence="5 6">
    <name type="scientific">Halobium salinum</name>
    <dbReference type="NCBI Taxonomy" id="1364940"/>
    <lineage>
        <taxon>Archaea</taxon>
        <taxon>Methanobacteriati</taxon>
        <taxon>Methanobacteriota</taxon>
        <taxon>Stenosarchaea group</taxon>
        <taxon>Halobacteria</taxon>
        <taxon>Halobacteriales</taxon>
        <taxon>Haloferacaceae</taxon>
        <taxon>Halobium</taxon>
    </lineage>
</organism>
<dbReference type="InterPro" id="IPR017938">
    <property type="entry name" value="Riboflavin_synthase-like_b-brl"/>
</dbReference>
<dbReference type="Pfam" id="PF00677">
    <property type="entry name" value="Lum_binding"/>
    <property type="match status" value="1"/>
</dbReference>
<sequence>MYTGVVTEHGTVVSNESAGEGRRLTVGTGLETPPDPGDSVAVDGVSLTVSAVDCNRFAVALIPETVDRTTLGDRRAGDRVNLETDVLAKYAPRVRTAN</sequence>
<dbReference type="PANTHER" id="PTHR21098:SF0">
    <property type="entry name" value="RIBOFLAVIN SYNTHASE"/>
    <property type="match status" value="1"/>
</dbReference>
<gene>
    <name evidence="5" type="ORF">ACFO0N_14110</name>
</gene>
<evidence type="ECO:0000256" key="1">
    <source>
        <dbReference type="ARBA" id="ARBA00022737"/>
    </source>
</evidence>
<comment type="caution">
    <text evidence="5">The sequence shown here is derived from an EMBL/GenBank/DDBJ whole genome shotgun (WGS) entry which is preliminary data.</text>
</comment>
<name>A0ABD5PEK1_9EURY</name>
<evidence type="ECO:0000313" key="5">
    <source>
        <dbReference type="EMBL" id="MFC4359080.1"/>
    </source>
</evidence>
<keyword evidence="1" id="KW-0677">Repeat</keyword>
<dbReference type="RefSeq" id="WP_267620174.1">
    <property type="nucleotide sequence ID" value="NZ_JAODIW010000004.1"/>
</dbReference>
<feature type="region of interest" description="Disordered" evidence="3">
    <location>
        <begin position="1"/>
        <end position="37"/>
    </location>
</feature>
<dbReference type="PANTHER" id="PTHR21098">
    <property type="entry name" value="RIBOFLAVIN SYNTHASE ALPHA CHAIN"/>
    <property type="match status" value="1"/>
</dbReference>
<evidence type="ECO:0000313" key="6">
    <source>
        <dbReference type="Proteomes" id="UP001595921"/>
    </source>
</evidence>
<dbReference type="InterPro" id="IPR001783">
    <property type="entry name" value="Lumazine-bd"/>
</dbReference>
<dbReference type="Proteomes" id="UP001595921">
    <property type="component" value="Unassembled WGS sequence"/>
</dbReference>
<protein>
    <recommendedName>
        <fullName evidence="4">Lumazine-binding domain-containing protein</fullName>
    </recommendedName>
</protein>
<dbReference type="Gene3D" id="2.40.30.20">
    <property type="match status" value="1"/>
</dbReference>
<reference evidence="5 6" key="1">
    <citation type="journal article" date="2019" name="Int. J. Syst. Evol. Microbiol.">
        <title>The Global Catalogue of Microorganisms (GCM) 10K type strain sequencing project: providing services to taxonomists for standard genome sequencing and annotation.</title>
        <authorList>
            <consortium name="The Broad Institute Genomics Platform"/>
            <consortium name="The Broad Institute Genome Sequencing Center for Infectious Disease"/>
            <person name="Wu L."/>
            <person name="Ma J."/>
        </authorList>
    </citation>
    <scope>NUCLEOTIDE SEQUENCE [LARGE SCALE GENOMIC DNA]</scope>
    <source>
        <strain evidence="5 6">CGMCC 1.12553</strain>
    </source>
</reference>
<evidence type="ECO:0000259" key="4">
    <source>
        <dbReference type="PROSITE" id="PS51177"/>
    </source>
</evidence>
<dbReference type="PROSITE" id="PS51177">
    <property type="entry name" value="LUMAZINE_BIND"/>
    <property type="match status" value="1"/>
</dbReference>
<dbReference type="InterPro" id="IPR023366">
    <property type="entry name" value="ATP_synth_asu-like_sf"/>
</dbReference>
<dbReference type="AlphaFoldDB" id="A0ABD5PEK1"/>
<keyword evidence="6" id="KW-1185">Reference proteome</keyword>
<feature type="domain" description="Lumazine-binding" evidence="4">
    <location>
        <begin position="1"/>
        <end position="95"/>
    </location>
</feature>
<evidence type="ECO:0000256" key="3">
    <source>
        <dbReference type="SAM" id="MobiDB-lite"/>
    </source>
</evidence>
<dbReference type="SUPFAM" id="SSF63380">
    <property type="entry name" value="Riboflavin synthase domain-like"/>
    <property type="match status" value="1"/>
</dbReference>